<dbReference type="EMBL" id="KK914487">
    <property type="protein sequence ID" value="KDP35440.1"/>
    <property type="molecule type" value="Genomic_DNA"/>
</dbReference>
<organism evidence="2 3">
    <name type="scientific">Jatropha curcas</name>
    <name type="common">Barbados nut</name>
    <dbReference type="NCBI Taxonomy" id="180498"/>
    <lineage>
        <taxon>Eukaryota</taxon>
        <taxon>Viridiplantae</taxon>
        <taxon>Streptophyta</taxon>
        <taxon>Embryophyta</taxon>
        <taxon>Tracheophyta</taxon>
        <taxon>Spermatophyta</taxon>
        <taxon>Magnoliopsida</taxon>
        <taxon>eudicotyledons</taxon>
        <taxon>Gunneridae</taxon>
        <taxon>Pentapetalae</taxon>
        <taxon>rosids</taxon>
        <taxon>fabids</taxon>
        <taxon>Malpighiales</taxon>
        <taxon>Euphorbiaceae</taxon>
        <taxon>Crotonoideae</taxon>
        <taxon>Jatropheae</taxon>
        <taxon>Jatropha</taxon>
    </lineage>
</organism>
<name>A0A067KT34_JATCU</name>
<feature type="compositionally biased region" description="Basic and acidic residues" evidence="1">
    <location>
        <begin position="151"/>
        <end position="163"/>
    </location>
</feature>
<evidence type="ECO:0000313" key="3">
    <source>
        <dbReference type="Proteomes" id="UP000027138"/>
    </source>
</evidence>
<gene>
    <name evidence="2" type="ORF">JCGZ_10823</name>
</gene>
<dbReference type="AlphaFoldDB" id="A0A067KT34"/>
<feature type="compositionally biased region" description="Basic and acidic residues" evidence="1">
    <location>
        <begin position="110"/>
        <end position="127"/>
    </location>
</feature>
<sequence>MCSVMILRRYVAEILSNRSENVDKAWDELGIEFTLKQAGNQKLARLEVATLARVASRVQQTRSEKTKSIRIVLKVLANPEPFEHKGKMYPGLEIFADVINILVVEPKALETESESKEEEKELKKEGVEGPQTTEEEKKEEEEKEEGQVAQVKEEESNKGKVNDDKEEEDPADQVLKAI</sequence>
<dbReference type="Proteomes" id="UP000027138">
    <property type="component" value="Unassembled WGS sequence"/>
</dbReference>
<protein>
    <submittedName>
        <fullName evidence="2">Uncharacterized protein</fullName>
    </submittedName>
</protein>
<reference evidence="2 3" key="1">
    <citation type="journal article" date="2014" name="PLoS ONE">
        <title>Global Analysis of Gene Expression Profiles in Physic Nut (Jatropha curcas L.) Seedlings Exposed to Salt Stress.</title>
        <authorList>
            <person name="Zhang L."/>
            <person name="Zhang C."/>
            <person name="Wu P."/>
            <person name="Chen Y."/>
            <person name="Li M."/>
            <person name="Jiang H."/>
            <person name="Wu G."/>
        </authorList>
    </citation>
    <scope>NUCLEOTIDE SEQUENCE [LARGE SCALE GENOMIC DNA]</scope>
    <source>
        <strain evidence="3">cv. GZQX0401</strain>
        <tissue evidence="2">Young leaves</tissue>
    </source>
</reference>
<feature type="region of interest" description="Disordered" evidence="1">
    <location>
        <begin position="110"/>
        <end position="178"/>
    </location>
</feature>
<keyword evidence="3" id="KW-1185">Reference proteome</keyword>
<accession>A0A067KT34</accession>
<proteinExistence type="predicted"/>
<evidence type="ECO:0000256" key="1">
    <source>
        <dbReference type="SAM" id="MobiDB-lite"/>
    </source>
</evidence>
<evidence type="ECO:0000313" key="2">
    <source>
        <dbReference type="EMBL" id="KDP35440.1"/>
    </source>
</evidence>